<gene>
    <name evidence="2" type="ORF">SPSIL_011200</name>
</gene>
<proteinExistence type="predicted"/>
<dbReference type="Proteomes" id="UP000216752">
    <property type="component" value="Chromosome"/>
</dbReference>
<dbReference type="InterPro" id="IPR015914">
    <property type="entry name" value="PAPs_N"/>
</dbReference>
<evidence type="ECO:0000313" key="3">
    <source>
        <dbReference type="Proteomes" id="UP000216752"/>
    </source>
</evidence>
<evidence type="ECO:0000313" key="2">
    <source>
        <dbReference type="EMBL" id="XFO65011.1"/>
    </source>
</evidence>
<evidence type="ECO:0000259" key="1">
    <source>
        <dbReference type="Pfam" id="PF16656"/>
    </source>
</evidence>
<sequence length="137" mass="15325">MFGLKYKHVALIITLVASLSGLPGVPFFSDITLATAYPEQIKITCTNNPQTSLTITWRMDCDTEYCHVQYAEITSKHPTPYDVKTITAEPTKRSTPAGPIQMYSSTITRLKPGTSYFYRVGCGNTWSEWRSFVTAAE</sequence>
<protein>
    <recommendedName>
        <fullName evidence="1">Purple acid phosphatase N-terminal domain-containing protein</fullName>
    </recommendedName>
</protein>
<dbReference type="Pfam" id="PF16656">
    <property type="entry name" value="Pur_ac_phosph_N"/>
    <property type="match status" value="1"/>
</dbReference>
<feature type="domain" description="Purple acid phosphatase N-terminal" evidence="1">
    <location>
        <begin position="38"/>
        <end position="134"/>
    </location>
</feature>
<dbReference type="EMBL" id="CP155573">
    <property type="protein sequence ID" value="XFO65011.1"/>
    <property type="molecule type" value="Genomic_DNA"/>
</dbReference>
<reference evidence="2" key="1">
    <citation type="submission" date="2024-05" db="EMBL/GenBank/DDBJ databases">
        <title>Isolation and characterization of Sporomusa carbonis sp. nov., a carboxydotrophic hydrogenogen in the genus of Sporomusa isolated from a charcoal burning pile.</title>
        <authorList>
            <person name="Boeer T."/>
            <person name="Rosenbaum F."/>
            <person name="Eysell L."/>
            <person name="Mueller V."/>
            <person name="Daniel R."/>
            <person name="Poehlein A."/>
        </authorList>
    </citation>
    <scope>NUCLEOTIDE SEQUENCE [LARGE SCALE GENOMIC DNA]</scope>
    <source>
        <strain evidence="2">DSM 10669</strain>
    </source>
</reference>
<dbReference type="CDD" id="cd00063">
    <property type="entry name" value="FN3"/>
    <property type="match status" value="1"/>
</dbReference>
<dbReference type="Gene3D" id="2.60.40.380">
    <property type="entry name" value="Purple acid phosphatase-like, N-terminal"/>
    <property type="match status" value="1"/>
</dbReference>
<name>A0ABZ3IH70_9FIRM</name>
<dbReference type="InterPro" id="IPR003961">
    <property type="entry name" value="FN3_dom"/>
</dbReference>
<keyword evidence="3" id="KW-1185">Reference proteome</keyword>
<organism evidence="2 3">
    <name type="scientific">Sporomusa silvacetica DSM 10669</name>
    <dbReference type="NCBI Taxonomy" id="1123289"/>
    <lineage>
        <taxon>Bacteria</taxon>
        <taxon>Bacillati</taxon>
        <taxon>Bacillota</taxon>
        <taxon>Negativicutes</taxon>
        <taxon>Selenomonadales</taxon>
        <taxon>Sporomusaceae</taxon>
        <taxon>Sporomusa</taxon>
    </lineage>
</organism>
<dbReference type="RefSeq" id="WP_094606703.1">
    <property type="nucleotide sequence ID" value="NZ_CP155573.1"/>
</dbReference>
<accession>A0ABZ3IH70</accession>
<dbReference type="InterPro" id="IPR008963">
    <property type="entry name" value="Purple_acid_Pase-like_N"/>
</dbReference>
<dbReference type="SUPFAM" id="SSF49363">
    <property type="entry name" value="Purple acid phosphatase, N-terminal domain"/>
    <property type="match status" value="1"/>
</dbReference>